<dbReference type="Gene3D" id="3.40.50.1820">
    <property type="entry name" value="alpha/beta hydrolase"/>
    <property type="match status" value="1"/>
</dbReference>
<comment type="caution">
    <text evidence="6">The sequence shown here is derived from an EMBL/GenBank/DDBJ whole genome shotgun (WGS) entry which is preliminary data.</text>
</comment>
<dbReference type="Proteomes" id="UP000588604">
    <property type="component" value="Unassembled WGS sequence"/>
</dbReference>
<evidence type="ECO:0000256" key="3">
    <source>
        <dbReference type="PROSITE-ProRule" id="PRU00339"/>
    </source>
</evidence>
<keyword evidence="2 3" id="KW-0802">TPR repeat</keyword>
<dbReference type="Gene3D" id="1.25.40.10">
    <property type="entry name" value="Tetratricopeptide repeat domain"/>
    <property type="match status" value="1"/>
</dbReference>
<feature type="chain" id="PRO_5032783311" evidence="4">
    <location>
        <begin position="22"/>
        <end position="422"/>
    </location>
</feature>
<organism evidence="6 7">
    <name type="scientific">Algoriphagus iocasae</name>
    <dbReference type="NCBI Taxonomy" id="1836499"/>
    <lineage>
        <taxon>Bacteria</taxon>
        <taxon>Pseudomonadati</taxon>
        <taxon>Bacteroidota</taxon>
        <taxon>Cytophagia</taxon>
        <taxon>Cytophagales</taxon>
        <taxon>Cyclobacteriaceae</taxon>
        <taxon>Algoriphagus</taxon>
    </lineage>
</organism>
<dbReference type="InterPro" id="IPR019734">
    <property type="entry name" value="TPR_rpt"/>
</dbReference>
<evidence type="ECO:0000313" key="6">
    <source>
        <dbReference type="EMBL" id="MBB6328928.1"/>
    </source>
</evidence>
<feature type="domain" description="AB hydrolase-1" evidence="5">
    <location>
        <begin position="50"/>
        <end position="170"/>
    </location>
</feature>
<proteinExistence type="predicted"/>
<evidence type="ECO:0000256" key="4">
    <source>
        <dbReference type="SAM" id="SignalP"/>
    </source>
</evidence>
<keyword evidence="1" id="KW-0677">Repeat</keyword>
<dbReference type="PANTHER" id="PTHR44943:SF8">
    <property type="entry name" value="TPR REPEAT-CONTAINING PROTEIN MJ0263"/>
    <property type="match status" value="1"/>
</dbReference>
<feature type="repeat" description="TPR" evidence="3">
    <location>
        <begin position="366"/>
        <end position="399"/>
    </location>
</feature>
<dbReference type="Pfam" id="PF13181">
    <property type="entry name" value="TPR_8"/>
    <property type="match status" value="1"/>
</dbReference>
<evidence type="ECO:0000256" key="1">
    <source>
        <dbReference type="ARBA" id="ARBA00022737"/>
    </source>
</evidence>
<dbReference type="InterPro" id="IPR051685">
    <property type="entry name" value="Ycf3/AcsC/BcsC/TPR_MFPF"/>
</dbReference>
<feature type="signal peptide" evidence="4">
    <location>
        <begin position="1"/>
        <end position="21"/>
    </location>
</feature>
<dbReference type="InterPro" id="IPR011990">
    <property type="entry name" value="TPR-like_helical_dom_sf"/>
</dbReference>
<name>A0A841N1U3_9BACT</name>
<dbReference type="AlphaFoldDB" id="A0A841N1U3"/>
<keyword evidence="7" id="KW-1185">Reference proteome</keyword>
<protein>
    <submittedName>
        <fullName evidence="6">Pimeloyl-ACP methyl ester carboxylesterase</fullName>
    </submittedName>
</protein>
<dbReference type="SUPFAM" id="SSF53474">
    <property type="entry name" value="alpha/beta-Hydrolases"/>
    <property type="match status" value="1"/>
</dbReference>
<evidence type="ECO:0000259" key="5">
    <source>
        <dbReference type="Pfam" id="PF00561"/>
    </source>
</evidence>
<feature type="repeat" description="TPR" evidence="3">
    <location>
        <begin position="332"/>
        <end position="365"/>
    </location>
</feature>
<accession>A0A841N1U3</accession>
<dbReference type="SMART" id="SM00028">
    <property type="entry name" value="TPR"/>
    <property type="match status" value="2"/>
</dbReference>
<dbReference type="RefSeq" id="WP_184498520.1">
    <property type="nucleotide sequence ID" value="NZ_JACIJO010000006.1"/>
</dbReference>
<dbReference type="EMBL" id="JACIJO010000006">
    <property type="protein sequence ID" value="MBB6328928.1"/>
    <property type="molecule type" value="Genomic_DNA"/>
</dbReference>
<dbReference type="Pfam" id="PF00561">
    <property type="entry name" value="Abhydrolase_1"/>
    <property type="match status" value="1"/>
</dbReference>
<dbReference type="InterPro" id="IPR029058">
    <property type="entry name" value="AB_hydrolase_fold"/>
</dbReference>
<dbReference type="InterPro" id="IPR000073">
    <property type="entry name" value="AB_hydrolase_1"/>
</dbReference>
<dbReference type="PANTHER" id="PTHR44943">
    <property type="entry name" value="CELLULOSE SYNTHASE OPERON PROTEIN C"/>
    <property type="match status" value="1"/>
</dbReference>
<reference evidence="6 7" key="1">
    <citation type="submission" date="2020-08" db="EMBL/GenBank/DDBJ databases">
        <title>Genomic Encyclopedia of Type Strains, Phase IV (KMG-IV): sequencing the most valuable type-strain genomes for metagenomic binning, comparative biology and taxonomic classification.</title>
        <authorList>
            <person name="Goeker M."/>
        </authorList>
    </citation>
    <scope>NUCLEOTIDE SEQUENCE [LARGE SCALE GENOMIC DNA]</scope>
    <source>
        <strain evidence="6 7">DSM 102044</strain>
    </source>
</reference>
<dbReference type="SUPFAM" id="SSF48452">
    <property type="entry name" value="TPR-like"/>
    <property type="match status" value="1"/>
</dbReference>
<evidence type="ECO:0000313" key="7">
    <source>
        <dbReference type="Proteomes" id="UP000588604"/>
    </source>
</evidence>
<keyword evidence="4" id="KW-0732">Signal</keyword>
<sequence length="422" mass="48000">MKKIFLAGLIVVLTINCSLQAQVKYDTVEVNGSQIQVRKIGLEERKIKQPIVIFEAGLTEELNVWDQVVDQVAEFSPVLSYSRSGIGWSELMGEKVTVESRADQLQLLLETLEIEPPYILVGNNWGNEVTREFAVKYPNQVKGMIYLDPVMDLENVANLTAYLDEKGLDGELLGQEYLEFQKFLKSRHSDVNEQEVNSFLGLLEENKLNWKAKENPNKKSIIILGRGNDMYPMMGKLSMNSREFYQLIIDGKVEFFEEYTLENKNASLVLTSGGMNFLPNQRSLEITMAVKQLINTDVNLSIMSAALESDPQEFEGFINGLESYIIKSLLSERVYNMLGYSLMRHDKNEQALVLFEKNLERNPESANVYDSYGDGLLALGKIEEAIPYFKKAIELGTENSHRDLELFRKNLAKSKEMLASQN</sequence>
<dbReference type="PROSITE" id="PS50005">
    <property type="entry name" value="TPR"/>
    <property type="match status" value="2"/>
</dbReference>
<gene>
    <name evidence="6" type="ORF">FHS59_004592</name>
</gene>
<evidence type="ECO:0000256" key="2">
    <source>
        <dbReference type="ARBA" id="ARBA00022803"/>
    </source>
</evidence>